<comment type="caution">
    <text evidence="2">The sequence shown here is derived from an EMBL/GenBank/DDBJ whole genome shotgun (WGS) entry which is preliminary data.</text>
</comment>
<dbReference type="RefSeq" id="WP_006784180.1">
    <property type="nucleotide sequence ID" value="NZ_CABJBH010000006.1"/>
</dbReference>
<organism evidence="2 3">
    <name type="scientific">Turicibacter sanguinis</name>
    <dbReference type="NCBI Taxonomy" id="154288"/>
    <lineage>
        <taxon>Bacteria</taxon>
        <taxon>Bacillati</taxon>
        <taxon>Bacillota</taxon>
        <taxon>Erysipelotrichia</taxon>
        <taxon>Erysipelotrichales</taxon>
        <taxon>Turicibacteraceae</taxon>
        <taxon>Turicibacter</taxon>
    </lineage>
</organism>
<name>A0A173S993_9FIRM</name>
<evidence type="ECO:0000256" key="1">
    <source>
        <dbReference type="ARBA" id="ARBA00022801"/>
    </source>
</evidence>
<dbReference type="GO" id="GO:0004331">
    <property type="term" value="F:fructose-2,6-bisphosphate 2-phosphatase activity"/>
    <property type="evidence" value="ECO:0007669"/>
    <property type="project" value="TreeGrafter"/>
</dbReference>
<dbReference type="GeneID" id="60058758"/>
<dbReference type="CDD" id="cd07067">
    <property type="entry name" value="HP_PGM_like"/>
    <property type="match status" value="1"/>
</dbReference>
<sequence length="199" mass="23323">MNNMILYVIRHGKTKSNEQRLYCGKTNDVLSEAGIKEIKEKQKCYNYPVCAKNFTSGAIRANQTFELLYPQTFYEVRPLFWEYDFGEFEGKSYDMLKDDARYIEWIMDEEGAVSCPQGESKQDFYKRISKGLELLVDELLESHESEALLVCHGGVIGTLLHLFYDQRKHFYEYQPRCGGGYKLRLTKETSIKIEILEEF</sequence>
<evidence type="ECO:0000313" key="3">
    <source>
        <dbReference type="Proteomes" id="UP000487649"/>
    </source>
</evidence>
<dbReference type="OrthoDB" id="9783269at2"/>
<proteinExistence type="predicted"/>
<dbReference type="InterPro" id="IPR051695">
    <property type="entry name" value="Phosphoglycerate_Mutase"/>
</dbReference>
<protein>
    <submittedName>
        <fullName evidence="2">Histidine phosphatase family protein</fullName>
    </submittedName>
</protein>
<dbReference type="InterPro" id="IPR029033">
    <property type="entry name" value="His_PPase_superfam"/>
</dbReference>
<dbReference type="InterPro" id="IPR013078">
    <property type="entry name" value="His_Pase_superF_clade-1"/>
</dbReference>
<dbReference type="SUPFAM" id="SSF53254">
    <property type="entry name" value="Phosphoglycerate mutase-like"/>
    <property type="match status" value="1"/>
</dbReference>
<dbReference type="AlphaFoldDB" id="A0A173S993"/>
<dbReference type="GO" id="GO:0045820">
    <property type="term" value="P:negative regulation of glycolytic process"/>
    <property type="evidence" value="ECO:0007669"/>
    <property type="project" value="TreeGrafter"/>
</dbReference>
<dbReference type="EMBL" id="WMQE01000002">
    <property type="protein sequence ID" value="MTK20037.1"/>
    <property type="molecule type" value="Genomic_DNA"/>
</dbReference>
<dbReference type="PANTHER" id="PTHR46517">
    <property type="entry name" value="FRUCTOSE-2,6-BISPHOSPHATASE TIGAR"/>
    <property type="match status" value="1"/>
</dbReference>
<gene>
    <name evidence="2" type="ORF">GMA92_01125</name>
</gene>
<dbReference type="PANTHER" id="PTHR46517:SF1">
    <property type="entry name" value="FRUCTOSE-2,6-BISPHOSPHATASE TIGAR"/>
    <property type="match status" value="1"/>
</dbReference>
<dbReference type="GO" id="GO:0043456">
    <property type="term" value="P:regulation of pentose-phosphate shunt"/>
    <property type="evidence" value="ECO:0007669"/>
    <property type="project" value="TreeGrafter"/>
</dbReference>
<keyword evidence="1" id="KW-0378">Hydrolase</keyword>
<dbReference type="GO" id="GO:0005829">
    <property type="term" value="C:cytosol"/>
    <property type="evidence" value="ECO:0007669"/>
    <property type="project" value="TreeGrafter"/>
</dbReference>
<accession>A0A173S993</accession>
<dbReference type="Gene3D" id="3.40.50.1240">
    <property type="entry name" value="Phosphoglycerate mutase-like"/>
    <property type="match status" value="1"/>
</dbReference>
<reference evidence="2 3" key="1">
    <citation type="journal article" date="2019" name="Nat. Med.">
        <title>A library of human gut bacterial isolates paired with longitudinal multiomics data enables mechanistic microbiome research.</title>
        <authorList>
            <person name="Poyet M."/>
            <person name="Groussin M."/>
            <person name="Gibbons S.M."/>
            <person name="Avila-Pacheco J."/>
            <person name="Jiang X."/>
            <person name="Kearney S.M."/>
            <person name="Perrotta A.R."/>
            <person name="Berdy B."/>
            <person name="Zhao S."/>
            <person name="Lieberman T.D."/>
            <person name="Swanson P.K."/>
            <person name="Smith M."/>
            <person name="Roesemann S."/>
            <person name="Alexander J.E."/>
            <person name="Rich S.A."/>
            <person name="Livny J."/>
            <person name="Vlamakis H."/>
            <person name="Clish C."/>
            <person name="Bullock K."/>
            <person name="Deik A."/>
            <person name="Scott J."/>
            <person name="Pierce K.A."/>
            <person name="Xavier R.J."/>
            <person name="Alm E.J."/>
        </authorList>
    </citation>
    <scope>NUCLEOTIDE SEQUENCE [LARGE SCALE GENOMIC DNA]</scope>
    <source>
        <strain evidence="2 3">BIOML-A198</strain>
    </source>
</reference>
<evidence type="ECO:0000313" key="2">
    <source>
        <dbReference type="EMBL" id="MTK20037.1"/>
    </source>
</evidence>
<dbReference type="Pfam" id="PF00300">
    <property type="entry name" value="His_Phos_1"/>
    <property type="match status" value="1"/>
</dbReference>
<dbReference type="SMART" id="SM00855">
    <property type="entry name" value="PGAM"/>
    <property type="match status" value="1"/>
</dbReference>
<dbReference type="Proteomes" id="UP000487649">
    <property type="component" value="Unassembled WGS sequence"/>
</dbReference>